<feature type="region of interest" description="Disordered" evidence="1">
    <location>
        <begin position="38"/>
        <end position="153"/>
    </location>
</feature>
<proteinExistence type="predicted"/>
<accession>A0A841T5N3</accession>
<evidence type="ECO:0000256" key="2">
    <source>
        <dbReference type="SAM" id="Phobius"/>
    </source>
</evidence>
<feature type="transmembrane region" description="Helical" evidence="2">
    <location>
        <begin position="12"/>
        <end position="33"/>
    </location>
</feature>
<feature type="compositionally biased region" description="Low complexity" evidence="1">
    <location>
        <begin position="73"/>
        <end position="91"/>
    </location>
</feature>
<evidence type="ECO:0000313" key="4">
    <source>
        <dbReference type="Proteomes" id="UP000535838"/>
    </source>
</evidence>
<evidence type="ECO:0000256" key="1">
    <source>
        <dbReference type="SAM" id="MobiDB-lite"/>
    </source>
</evidence>
<dbReference type="Proteomes" id="UP000535838">
    <property type="component" value="Unassembled WGS sequence"/>
</dbReference>
<reference evidence="3 4" key="1">
    <citation type="submission" date="2020-08" db="EMBL/GenBank/DDBJ databases">
        <title>Cohnella phylogeny.</title>
        <authorList>
            <person name="Dunlap C."/>
        </authorList>
    </citation>
    <scope>NUCLEOTIDE SEQUENCE [LARGE SCALE GENOMIC DNA]</scope>
    <source>
        <strain evidence="3 4">DSM 25241</strain>
    </source>
</reference>
<dbReference type="AlphaFoldDB" id="A0A841T5N3"/>
<sequence>MKKQQEGTRLRRWIAIGAVGLIVLIIAAVLIGGKIGREGEKLVQPPDPIAESSGSPESASTPPASQQPEPTGEAEQAPSESQSSEQPSNEEQPGEEQSGEEQSQPSPSDDKAEATAKPPAVKPSESPAASPKPSEPSSEEKALRSKYEGQFSSLRSSCLAKVDKLSGEVVSYIKSAKASSEEVTVSDLQKQFMSDIAGAEADCDKRFEAILASAKKEYAEAKLGTDDLDGWSKEYSASKGQARMKAMSQILVAWGDGTK</sequence>
<keyword evidence="2" id="KW-1133">Transmembrane helix</keyword>
<keyword evidence="2" id="KW-0472">Membrane</keyword>
<comment type="caution">
    <text evidence="3">The sequence shown here is derived from an EMBL/GenBank/DDBJ whole genome shotgun (WGS) entry which is preliminary data.</text>
</comment>
<dbReference type="EMBL" id="JACJVQ010000028">
    <property type="protein sequence ID" value="MBB6638166.1"/>
    <property type="molecule type" value="Genomic_DNA"/>
</dbReference>
<protein>
    <submittedName>
        <fullName evidence="3">Uncharacterized protein</fullName>
    </submittedName>
</protein>
<feature type="compositionally biased region" description="Polar residues" evidence="1">
    <location>
        <begin position="52"/>
        <end position="69"/>
    </location>
</feature>
<keyword evidence="2" id="KW-0812">Transmembrane</keyword>
<organism evidence="3 4">
    <name type="scientific">Cohnella thailandensis</name>
    <dbReference type="NCBI Taxonomy" id="557557"/>
    <lineage>
        <taxon>Bacteria</taxon>
        <taxon>Bacillati</taxon>
        <taxon>Bacillota</taxon>
        <taxon>Bacilli</taxon>
        <taxon>Bacillales</taxon>
        <taxon>Paenibacillaceae</taxon>
        <taxon>Cohnella</taxon>
    </lineage>
</organism>
<name>A0A841T5N3_9BACL</name>
<feature type="compositionally biased region" description="Basic and acidic residues" evidence="1">
    <location>
        <begin position="138"/>
        <end position="147"/>
    </location>
</feature>
<feature type="compositionally biased region" description="Low complexity" evidence="1">
    <location>
        <begin position="116"/>
        <end position="136"/>
    </location>
</feature>
<gene>
    <name evidence="3" type="ORF">H7B67_28885</name>
</gene>
<dbReference type="RefSeq" id="WP_185123369.1">
    <property type="nucleotide sequence ID" value="NZ_JACJVQ010000028.1"/>
</dbReference>
<keyword evidence="4" id="KW-1185">Reference proteome</keyword>
<evidence type="ECO:0000313" key="3">
    <source>
        <dbReference type="EMBL" id="MBB6638166.1"/>
    </source>
</evidence>